<protein>
    <submittedName>
        <fullName evidence="2">Uncharacterized protein</fullName>
    </submittedName>
</protein>
<evidence type="ECO:0000313" key="2">
    <source>
        <dbReference type="EMBL" id="ABG59937.1"/>
    </source>
</evidence>
<keyword evidence="3" id="KW-1185">Reference proteome</keyword>
<reference evidence="2 3" key="1">
    <citation type="journal article" date="2007" name="Appl. Environ. Microbiol.">
        <title>Genome sequence of the cellulolytic gliding bacterium Cytophaga hutchinsonii.</title>
        <authorList>
            <person name="Xie G."/>
            <person name="Bruce D.C."/>
            <person name="Challacombe J.F."/>
            <person name="Chertkov O."/>
            <person name="Detter J.C."/>
            <person name="Gilna P."/>
            <person name="Han C.S."/>
            <person name="Lucas S."/>
            <person name="Misra M."/>
            <person name="Myers G.L."/>
            <person name="Richardson P."/>
            <person name="Tapia R."/>
            <person name="Thayer N."/>
            <person name="Thompson L.S."/>
            <person name="Brettin T.S."/>
            <person name="Henrissat B."/>
            <person name="Wilson D.B."/>
            <person name="McBride M.J."/>
        </authorList>
    </citation>
    <scope>NUCLEOTIDE SEQUENCE [LARGE SCALE GENOMIC DNA]</scope>
    <source>
        <strain evidence="3">ATCC 33406 / DSM 1761 / CIP 103989 / NBRC 15051 / NCIMB 9469 / D465</strain>
    </source>
</reference>
<keyword evidence="1" id="KW-0732">Signal</keyword>
<dbReference type="KEGG" id="chu:CHU_2685"/>
<name>A0A6N4SU28_CYTH3</name>
<dbReference type="EMBL" id="CP000383">
    <property type="protein sequence ID" value="ABG59937.1"/>
    <property type="molecule type" value="Genomic_DNA"/>
</dbReference>
<dbReference type="RefSeq" id="WP_011586047.1">
    <property type="nucleotide sequence ID" value="NC_008255.1"/>
</dbReference>
<accession>A0A6N4SU28</accession>
<evidence type="ECO:0000313" key="3">
    <source>
        <dbReference type="Proteomes" id="UP000001822"/>
    </source>
</evidence>
<feature type="chain" id="PRO_5027117785" evidence="1">
    <location>
        <begin position="23"/>
        <end position="156"/>
    </location>
</feature>
<sequence>MKKITTILSFILFSSISFLAQAQTHDEMFNTVFKQEKRAYFSDNMHLKADEFDKFWNVYGSFETDRTTLGAERIDLLKMYVEKYQTMTNTDADIFMKKWLALDKKEDALRGKYYAKMKKELGSKTAAHFLQLDDYIQTAIKFEILDELPFIGEFSN</sequence>
<proteinExistence type="predicted"/>
<feature type="signal peptide" evidence="1">
    <location>
        <begin position="1"/>
        <end position="22"/>
    </location>
</feature>
<dbReference type="Proteomes" id="UP000001822">
    <property type="component" value="Chromosome"/>
</dbReference>
<organism evidence="2 3">
    <name type="scientific">Cytophaga hutchinsonii (strain ATCC 33406 / DSM 1761 / CIP 103989 / NBRC 15051 / NCIMB 9469 / D465)</name>
    <dbReference type="NCBI Taxonomy" id="269798"/>
    <lineage>
        <taxon>Bacteria</taxon>
        <taxon>Pseudomonadati</taxon>
        <taxon>Bacteroidota</taxon>
        <taxon>Cytophagia</taxon>
        <taxon>Cytophagales</taxon>
        <taxon>Cytophagaceae</taxon>
        <taxon>Cytophaga</taxon>
    </lineage>
</organism>
<gene>
    <name evidence="2" type="ordered locus">CHU_2685</name>
</gene>
<dbReference type="OrthoDB" id="660497at2"/>
<dbReference type="AlphaFoldDB" id="A0A6N4SU28"/>
<evidence type="ECO:0000256" key="1">
    <source>
        <dbReference type="SAM" id="SignalP"/>
    </source>
</evidence>